<sequence length="303" mass="33065">MDPPNLPQPQNATAPSQHPTPILTQNQSPVPSTPTLTLNQAPVPSTSPSSSQSQCDQLVYKSRLVEYTQRSRIELPVYCTVNEGLPHIPKFRSSVLVNGTTYNSPNTFSLRKAAEQDAAKIAMADIEQKINEAVTRCLIYEDRVFCKAVLNEYAVKRSIERPSYNTVKPEGLIPIFRSTLVFNGVAYTGDTGSNKKEAEQLVAHAAILSLMDASVGMLAPHHEFLKRKPGELTSEATAHLPITFVPAVSEQPMGFVSTSPSLAVLRSKKRQKNKKSKKGLHTDVQLPIAAVPLMQPAPCSVAQ</sequence>
<accession>A0AAW1YRF9</accession>
<dbReference type="Gene3D" id="3.30.160.20">
    <property type="match status" value="2"/>
</dbReference>
<name>A0AAW1YRF9_RUBAR</name>
<dbReference type="PROSITE" id="PS50137">
    <property type="entry name" value="DS_RBD"/>
    <property type="match status" value="2"/>
</dbReference>
<evidence type="ECO:0000256" key="4">
    <source>
        <dbReference type="SAM" id="MobiDB-lite"/>
    </source>
</evidence>
<reference evidence="6 7" key="1">
    <citation type="journal article" date="2023" name="G3 (Bethesda)">
        <title>A chromosome-length genome assembly and annotation of blackberry (Rubus argutus, cv. 'Hillquist').</title>
        <authorList>
            <person name="Bruna T."/>
            <person name="Aryal R."/>
            <person name="Dudchenko O."/>
            <person name="Sargent D.J."/>
            <person name="Mead D."/>
            <person name="Buti M."/>
            <person name="Cavallini A."/>
            <person name="Hytonen T."/>
            <person name="Andres J."/>
            <person name="Pham M."/>
            <person name="Weisz D."/>
            <person name="Mascagni F."/>
            <person name="Usai G."/>
            <person name="Natali L."/>
            <person name="Bassil N."/>
            <person name="Fernandez G.E."/>
            <person name="Lomsadze A."/>
            <person name="Armour M."/>
            <person name="Olukolu B."/>
            <person name="Poorten T."/>
            <person name="Britton C."/>
            <person name="Davik J."/>
            <person name="Ashrafi H."/>
            <person name="Aiden E.L."/>
            <person name="Borodovsky M."/>
            <person name="Worthington M."/>
        </authorList>
    </citation>
    <scope>NUCLEOTIDE SEQUENCE [LARGE SCALE GENOMIC DNA]</scope>
    <source>
        <strain evidence="6">PI 553951</strain>
    </source>
</reference>
<protein>
    <recommendedName>
        <fullName evidence="5">DRBM domain-containing protein</fullName>
    </recommendedName>
</protein>
<dbReference type="Pfam" id="PF00035">
    <property type="entry name" value="dsrm"/>
    <property type="match status" value="2"/>
</dbReference>
<evidence type="ECO:0000256" key="2">
    <source>
        <dbReference type="ARBA" id="ARBA00022884"/>
    </source>
</evidence>
<keyword evidence="1" id="KW-0677">Repeat</keyword>
<dbReference type="CDD" id="cd00048">
    <property type="entry name" value="DSRM_SF"/>
    <property type="match status" value="1"/>
</dbReference>
<comment type="caution">
    <text evidence="6">The sequence shown here is derived from an EMBL/GenBank/DDBJ whole genome shotgun (WGS) entry which is preliminary data.</text>
</comment>
<keyword evidence="7" id="KW-1185">Reference proteome</keyword>
<organism evidence="6 7">
    <name type="scientific">Rubus argutus</name>
    <name type="common">Southern blackberry</name>
    <dbReference type="NCBI Taxonomy" id="59490"/>
    <lineage>
        <taxon>Eukaryota</taxon>
        <taxon>Viridiplantae</taxon>
        <taxon>Streptophyta</taxon>
        <taxon>Embryophyta</taxon>
        <taxon>Tracheophyta</taxon>
        <taxon>Spermatophyta</taxon>
        <taxon>Magnoliopsida</taxon>
        <taxon>eudicotyledons</taxon>
        <taxon>Gunneridae</taxon>
        <taxon>Pentapetalae</taxon>
        <taxon>rosids</taxon>
        <taxon>fabids</taxon>
        <taxon>Rosales</taxon>
        <taxon>Rosaceae</taxon>
        <taxon>Rosoideae</taxon>
        <taxon>Rosoideae incertae sedis</taxon>
        <taxon>Rubus</taxon>
    </lineage>
</organism>
<dbReference type="EMBL" id="JBEDUW010000001">
    <property type="protein sequence ID" value="KAK9951094.1"/>
    <property type="molecule type" value="Genomic_DNA"/>
</dbReference>
<evidence type="ECO:0000256" key="1">
    <source>
        <dbReference type="ARBA" id="ARBA00022737"/>
    </source>
</evidence>
<dbReference type="PANTHER" id="PTHR46031:SF37">
    <property type="entry name" value="DRBM DOMAIN-CONTAINING PROTEIN"/>
    <property type="match status" value="1"/>
</dbReference>
<evidence type="ECO:0000313" key="7">
    <source>
        <dbReference type="Proteomes" id="UP001457282"/>
    </source>
</evidence>
<proteinExistence type="predicted"/>
<feature type="compositionally biased region" description="Low complexity" evidence="4">
    <location>
        <begin position="40"/>
        <end position="54"/>
    </location>
</feature>
<keyword evidence="2 3" id="KW-0694">RNA-binding</keyword>
<dbReference type="InterPro" id="IPR014720">
    <property type="entry name" value="dsRBD_dom"/>
</dbReference>
<dbReference type="Proteomes" id="UP001457282">
    <property type="component" value="Unassembled WGS sequence"/>
</dbReference>
<gene>
    <name evidence="6" type="ORF">M0R45_006554</name>
</gene>
<dbReference type="SMART" id="SM00358">
    <property type="entry name" value="DSRM"/>
    <property type="match status" value="2"/>
</dbReference>
<evidence type="ECO:0000256" key="3">
    <source>
        <dbReference type="PROSITE-ProRule" id="PRU00266"/>
    </source>
</evidence>
<evidence type="ECO:0000313" key="6">
    <source>
        <dbReference type="EMBL" id="KAK9951094.1"/>
    </source>
</evidence>
<feature type="domain" description="DRBM" evidence="5">
    <location>
        <begin position="59"/>
        <end position="128"/>
    </location>
</feature>
<dbReference type="GO" id="GO:0003723">
    <property type="term" value="F:RNA binding"/>
    <property type="evidence" value="ECO:0007669"/>
    <property type="project" value="UniProtKB-UniRule"/>
</dbReference>
<dbReference type="PANTHER" id="PTHR46031">
    <property type="match status" value="1"/>
</dbReference>
<dbReference type="SUPFAM" id="SSF54768">
    <property type="entry name" value="dsRNA-binding domain-like"/>
    <property type="match status" value="2"/>
</dbReference>
<feature type="region of interest" description="Disordered" evidence="4">
    <location>
        <begin position="1"/>
        <end position="54"/>
    </location>
</feature>
<evidence type="ECO:0000259" key="5">
    <source>
        <dbReference type="PROSITE" id="PS50137"/>
    </source>
</evidence>
<feature type="compositionally biased region" description="Polar residues" evidence="4">
    <location>
        <begin position="8"/>
        <end position="39"/>
    </location>
</feature>
<feature type="domain" description="DRBM" evidence="5">
    <location>
        <begin position="145"/>
        <end position="212"/>
    </location>
</feature>
<dbReference type="AlphaFoldDB" id="A0AAW1YRF9"/>